<accession>A0A444ZUM1</accession>
<evidence type="ECO:0000313" key="2">
    <source>
        <dbReference type="Proteomes" id="UP000289738"/>
    </source>
</evidence>
<dbReference type="Proteomes" id="UP000289738">
    <property type="component" value="Chromosome B03"/>
</dbReference>
<keyword evidence="2" id="KW-1185">Reference proteome</keyword>
<reference evidence="1 2" key="1">
    <citation type="submission" date="2019-01" db="EMBL/GenBank/DDBJ databases">
        <title>Sequencing of cultivated peanut Arachis hypogaea provides insights into genome evolution and oil improvement.</title>
        <authorList>
            <person name="Chen X."/>
        </authorList>
    </citation>
    <scope>NUCLEOTIDE SEQUENCE [LARGE SCALE GENOMIC DNA]</scope>
    <source>
        <strain evidence="2">cv. Fuhuasheng</strain>
        <tissue evidence="1">Leaves</tissue>
    </source>
</reference>
<evidence type="ECO:0000313" key="1">
    <source>
        <dbReference type="EMBL" id="RYR17752.1"/>
    </source>
</evidence>
<gene>
    <name evidence="1" type="ORF">Ahy_B03g062441</name>
</gene>
<sequence>MGYETLHSTGNNLCPCFPHNMAGRKDMKAYIRVETLSEMTFQVPSSEPFENPYLPQGSAPQKDVKKITSLQQKTEEKMTQYLSLSTH</sequence>
<proteinExistence type="predicted"/>
<name>A0A444ZUM1_ARAHY</name>
<organism evidence="1 2">
    <name type="scientific">Arachis hypogaea</name>
    <name type="common">Peanut</name>
    <dbReference type="NCBI Taxonomy" id="3818"/>
    <lineage>
        <taxon>Eukaryota</taxon>
        <taxon>Viridiplantae</taxon>
        <taxon>Streptophyta</taxon>
        <taxon>Embryophyta</taxon>
        <taxon>Tracheophyta</taxon>
        <taxon>Spermatophyta</taxon>
        <taxon>Magnoliopsida</taxon>
        <taxon>eudicotyledons</taxon>
        <taxon>Gunneridae</taxon>
        <taxon>Pentapetalae</taxon>
        <taxon>rosids</taxon>
        <taxon>fabids</taxon>
        <taxon>Fabales</taxon>
        <taxon>Fabaceae</taxon>
        <taxon>Papilionoideae</taxon>
        <taxon>50 kb inversion clade</taxon>
        <taxon>dalbergioids sensu lato</taxon>
        <taxon>Dalbergieae</taxon>
        <taxon>Pterocarpus clade</taxon>
        <taxon>Arachis</taxon>
    </lineage>
</organism>
<protein>
    <submittedName>
        <fullName evidence="1">Uncharacterized protein</fullName>
    </submittedName>
</protein>
<comment type="caution">
    <text evidence="1">The sequence shown here is derived from an EMBL/GenBank/DDBJ whole genome shotgun (WGS) entry which is preliminary data.</text>
</comment>
<dbReference type="EMBL" id="SDMP01000013">
    <property type="protein sequence ID" value="RYR17752.1"/>
    <property type="molecule type" value="Genomic_DNA"/>
</dbReference>
<dbReference type="AlphaFoldDB" id="A0A444ZUM1"/>